<dbReference type="FunFam" id="3.40.1700.10:FF:000002">
    <property type="entry name" value="Diadenylate cyclase"/>
    <property type="match status" value="1"/>
</dbReference>
<dbReference type="Proteomes" id="UP000195514">
    <property type="component" value="Chromosome I"/>
</dbReference>
<feature type="transmembrane region" description="Helical" evidence="10">
    <location>
        <begin position="20"/>
        <end position="37"/>
    </location>
</feature>
<keyword evidence="6 10" id="KW-0547">Nucleotide-binding</keyword>
<evidence type="ECO:0000259" key="11">
    <source>
        <dbReference type="PROSITE" id="PS51794"/>
    </source>
</evidence>
<comment type="catalytic activity">
    <reaction evidence="1 10">
        <text>2 ATP = 3',3'-c-di-AMP + 2 diphosphate</text>
        <dbReference type="Rhea" id="RHEA:35655"/>
        <dbReference type="ChEBI" id="CHEBI:30616"/>
        <dbReference type="ChEBI" id="CHEBI:33019"/>
        <dbReference type="ChEBI" id="CHEBI:71500"/>
        <dbReference type="EC" id="2.7.7.85"/>
    </reaction>
</comment>
<evidence type="ECO:0000256" key="6">
    <source>
        <dbReference type="ARBA" id="ARBA00022741"/>
    </source>
</evidence>
<gene>
    <name evidence="10" type="primary">dacA</name>
    <name evidence="12" type="ORF">CFX1CAM_1854</name>
</gene>
<reference evidence="13" key="1">
    <citation type="submission" date="2017-05" db="EMBL/GenBank/DDBJ databases">
        <authorList>
            <person name="Kirkegaard R."/>
            <person name="Mcilroy J S."/>
        </authorList>
    </citation>
    <scope>NUCLEOTIDE SEQUENCE [LARGE SCALE GENOMIC DNA]</scope>
</reference>
<evidence type="ECO:0000256" key="2">
    <source>
        <dbReference type="ARBA" id="ARBA00022475"/>
    </source>
</evidence>
<keyword evidence="13" id="KW-1185">Reference proteome</keyword>
<dbReference type="AlphaFoldDB" id="A0A1Y6K8J7"/>
<keyword evidence="5 10" id="KW-0548">Nucleotidyltransferase</keyword>
<accession>A0A1Y6K8J7</accession>
<dbReference type="GO" id="GO:0005524">
    <property type="term" value="F:ATP binding"/>
    <property type="evidence" value="ECO:0007669"/>
    <property type="project" value="UniProtKB-UniRule"/>
</dbReference>
<dbReference type="InterPro" id="IPR034701">
    <property type="entry name" value="CdaA"/>
</dbReference>
<keyword evidence="4 10" id="KW-0812">Transmembrane</keyword>
<dbReference type="GO" id="GO:0006171">
    <property type="term" value="P:cAMP biosynthetic process"/>
    <property type="evidence" value="ECO:0007669"/>
    <property type="project" value="InterPro"/>
</dbReference>
<dbReference type="GO" id="GO:0106408">
    <property type="term" value="F:diadenylate cyclase activity"/>
    <property type="evidence" value="ECO:0007669"/>
    <property type="project" value="UniProtKB-EC"/>
</dbReference>
<dbReference type="InterPro" id="IPR036888">
    <property type="entry name" value="DNA_integrity_DisA_N_sf"/>
</dbReference>
<keyword evidence="8 10" id="KW-1133">Transmembrane helix</keyword>
<evidence type="ECO:0000256" key="5">
    <source>
        <dbReference type="ARBA" id="ARBA00022695"/>
    </source>
</evidence>
<comment type="function">
    <text evidence="10">Catalyzes the condensation of 2 ATP molecules into cyclic di-AMP (c-di-AMP), a second messenger used to regulate differing processes in different bacteria.</text>
</comment>
<feature type="transmembrane region" description="Helical" evidence="10">
    <location>
        <begin position="68"/>
        <end position="87"/>
    </location>
</feature>
<proteinExistence type="inferred from homology"/>
<dbReference type="PANTHER" id="PTHR34185">
    <property type="entry name" value="DIADENYLATE CYCLASE"/>
    <property type="match status" value="1"/>
</dbReference>
<feature type="domain" description="DAC" evidence="11">
    <location>
        <begin position="88"/>
        <end position="257"/>
    </location>
</feature>
<dbReference type="Gene3D" id="3.40.1700.10">
    <property type="entry name" value="DNA integrity scanning protein, DisA, N-terminal domain"/>
    <property type="match status" value="1"/>
</dbReference>
<feature type="transmembrane region" description="Helical" evidence="10">
    <location>
        <begin position="44"/>
        <end position="62"/>
    </location>
</feature>
<dbReference type="InterPro" id="IPR014046">
    <property type="entry name" value="C-di-AMP_synthase"/>
</dbReference>
<dbReference type="PIRSF" id="PIRSF004793">
    <property type="entry name" value="UCP004793"/>
    <property type="match status" value="1"/>
</dbReference>
<evidence type="ECO:0000256" key="1">
    <source>
        <dbReference type="ARBA" id="ARBA00000877"/>
    </source>
</evidence>
<evidence type="ECO:0000256" key="10">
    <source>
        <dbReference type="HAMAP-Rule" id="MF_01499"/>
    </source>
</evidence>
<protein>
    <recommendedName>
        <fullName evidence="10">Diadenylate cyclase</fullName>
        <shortName evidence="10">DAC</shortName>
        <ecNumber evidence="10">2.7.7.85</ecNumber>
    </recommendedName>
    <alternativeName>
        <fullName evidence="10">Cyclic-di-AMP synthase</fullName>
        <shortName evidence="10">c-di-AMP synthase</shortName>
    </alternativeName>
</protein>
<dbReference type="PANTHER" id="PTHR34185:SF1">
    <property type="entry name" value="DIADENYLATE CYCLASE"/>
    <property type="match status" value="1"/>
</dbReference>
<dbReference type="SUPFAM" id="SSF143597">
    <property type="entry name" value="YojJ-like"/>
    <property type="match status" value="1"/>
</dbReference>
<evidence type="ECO:0000313" key="12">
    <source>
        <dbReference type="EMBL" id="SMX54919.1"/>
    </source>
</evidence>
<comment type="similarity">
    <text evidence="10">Belongs to the adenylate cyclase family. DacA/CdaA subfamily.</text>
</comment>
<dbReference type="PROSITE" id="PS51794">
    <property type="entry name" value="DAC"/>
    <property type="match status" value="1"/>
</dbReference>
<sequence>MAQFLNDLSFLIQRFGWTDLLDIVLVGAVFFIVLMFLRDTEALVLLRGVFFIIVLLALFTSLIELPAFSWLIRTVLPALVFAIPVIFAPEIRRTLERVGRAGNISFLIRTRNITEKQFLETLDAIIKASGRLSERHHGALIVIQRNQGLSEYVNTGVSLNAQVTPELLLQIFYPNTPLHDGAVIIVNDRLVAASCVMPLSSSGVLNRSLEHTLGLRHRAALGITEVSDAVAVVVSEETGSISIAQDGKIFHRLNMERFQHTLLAFFQATDLKREKSLTARLLSLFTAGKGVDKEGDEL</sequence>
<comment type="subunit">
    <text evidence="10">Probably a homodimer.</text>
</comment>
<dbReference type="EC" id="2.7.7.85" evidence="10"/>
<evidence type="ECO:0000256" key="4">
    <source>
        <dbReference type="ARBA" id="ARBA00022692"/>
    </source>
</evidence>
<dbReference type="InterPro" id="IPR050338">
    <property type="entry name" value="DisA"/>
</dbReference>
<keyword evidence="2 10" id="KW-1003">Cell membrane</keyword>
<dbReference type="KEGG" id="abat:CFX1CAM_1854"/>
<organism evidence="12 13">
    <name type="scientific">Candidatus Brevifilum fermentans</name>
    <dbReference type="NCBI Taxonomy" id="1986204"/>
    <lineage>
        <taxon>Bacteria</taxon>
        <taxon>Bacillati</taxon>
        <taxon>Chloroflexota</taxon>
        <taxon>Anaerolineae</taxon>
        <taxon>Anaerolineales</taxon>
        <taxon>Anaerolineaceae</taxon>
        <taxon>Candidatus Brevifilum</taxon>
    </lineage>
</organism>
<dbReference type="GO" id="GO:0004016">
    <property type="term" value="F:adenylate cyclase activity"/>
    <property type="evidence" value="ECO:0007669"/>
    <property type="project" value="UniProtKB-UniRule"/>
</dbReference>
<dbReference type="InterPro" id="IPR003390">
    <property type="entry name" value="DNA_integrity_scan_DisA_N"/>
</dbReference>
<dbReference type="RefSeq" id="WP_087862722.1">
    <property type="nucleotide sequence ID" value="NZ_LT859958.1"/>
</dbReference>
<keyword evidence="9 10" id="KW-0472">Membrane</keyword>
<name>A0A1Y6K8J7_9CHLR</name>
<comment type="caution">
    <text evidence="10">Lacks conserved residue(s) required for the propagation of feature annotation.</text>
</comment>
<evidence type="ECO:0000256" key="8">
    <source>
        <dbReference type="ARBA" id="ARBA00022989"/>
    </source>
</evidence>
<evidence type="ECO:0000256" key="9">
    <source>
        <dbReference type="ARBA" id="ARBA00023136"/>
    </source>
</evidence>
<evidence type="ECO:0000313" key="13">
    <source>
        <dbReference type="Proteomes" id="UP000195514"/>
    </source>
</evidence>
<keyword evidence="7 10" id="KW-0067">ATP-binding</keyword>
<evidence type="ECO:0000256" key="3">
    <source>
        <dbReference type="ARBA" id="ARBA00022679"/>
    </source>
</evidence>
<dbReference type="NCBIfam" id="TIGR00159">
    <property type="entry name" value="diadenylate cyclase CdaA"/>
    <property type="match status" value="1"/>
</dbReference>
<dbReference type="EMBL" id="LT859958">
    <property type="protein sequence ID" value="SMX54919.1"/>
    <property type="molecule type" value="Genomic_DNA"/>
</dbReference>
<dbReference type="OrthoDB" id="9807385at2"/>
<keyword evidence="3 10" id="KW-0808">Transferase</keyword>
<evidence type="ECO:0000256" key="7">
    <source>
        <dbReference type="ARBA" id="ARBA00022840"/>
    </source>
</evidence>
<dbReference type="Pfam" id="PF02457">
    <property type="entry name" value="DAC"/>
    <property type="match status" value="1"/>
</dbReference>
<dbReference type="HAMAP" id="MF_01499">
    <property type="entry name" value="DacA"/>
    <property type="match status" value="1"/>
</dbReference>